<name>A0ABT8FXS3_9MICO</name>
<feature type="region of interest" description="Disordered" evidence="1">
    <location>
        <begin position="140"/>
        <end position="175"/>
    </location>
</feature>
<sequence>MLRALARPLLASWFIYGGIESVLEPERRAALAAPVFDPMLKDMGVDDQVKTTDLVKAHGAATIGAATMLAVSRTPRTAALTLTGLSAVTVALAHPFWNVTDEEERKVETEQFLKNLALLGGVMLAATAGHSARHIARKQKHKAKAKEKAAEAKAKETEAKAAKKAARKKKRKADA</sequence>
<dbReference type="Proteomes" id="UP001172738">
    <property type="component" value="Unassembled WGS sequence"/>
</dbReference>
<dbReference type="EMBL" id="JAUHPV010000001">
    <property type="protein sequence ID" value="MDN4471704.1"/>
    <property type="molecule type" value="Genomic_DNA"/>
</dbReference>
<dbReference type="RefSeq" id="WP_301125583.1">
    <property type="nucleotide sequence ID" value="NZ_JAUHPV010000001.1"/>
</dbReference>
<evidence type="ECO:0000256" key="1">
    <source>
        <dbReference type="SAM" id="MobiDB-lite"/>
    </source>
</evidence>
<evidence type="ECO:0000313" key="2">
    <source>
        <dbReference type="EMBL" id="MDN4471704.1"/>
    </source>
</evidence>
<evidence type="ECO:0000313" key="3">
    <source>
        <dbReference type="Proteomes" id="UP001172738"/>
    </source>
</evidence>
<gene>
    <name evidence="2" type="ORF">QQX04_01705</name>
</gene>
<reference evidence="2" key="1">
    <citation type="submission" date="2023-06" db="EMBL/GenBank/DDBJ databases">
        <title>SYSU T00b26.</title>
        <authorList>
            <person name="Gao L."/>
            <person name="Fang B.-Z."/>
            <person name="Li W.-J."/>
        </authorList>
    </citation>
    <scope>NUCLEOTIDE SEQUENCE</scope>
    <source>
        <strain evidence="2">SYSU T00b26</strain>
    </source>
</reference>
<proteinExistence type="predicted"/>
<comment type="caution">
    <text evidence="2">The sequence shown here is derived from an EMBL/GenBank/DDBJ whole genome shotgun (WGS) entry which is preliminary data.</text>
</comment>
<organism evidence="2 3">
    <name type="scientific">Demequina zhanjiangensis</name>
    <dbReference type="NCBI Taxonomy" id="3051659"/>
    <lineage>
        <taxon>Bacteria</taxon>
        <taxon>Bacillati</taxon>
        <taxon>Actinomycetota</taxon>
        <taxon>Actinomycetes</taxon>
        <taxon>Micrococcales</taxon>
        <taxon>Demequinaceae</taxon>
        <taxon>Demequina</taxon>
    </lineage>
</organism>
<feature type="compositionally biased region" description="Basic residues" evidence="1">
    <location>
        <begin position="162"/>
        <end position="175"/>
    </location>
</feature>
<protein>
    <submittedName>
        <fullName evidence="2">DoxX family membrane protein</fullName>
    </submittedName>
</protein>
<feature type="compositionally biased region" description="Basic and acidic residues" evidence="1">
    <location>
        <begin position="146"/>
        <end position="161"/>
    </location>
</feature>
<accession>A0ABT8FXS3</accession>
<keyword evidence="3" id="KW-1185">Reference proteome</keyword>